<feature type="region of interest" description="Disordered" evidence="1">
    <location>
        <begin position="204"/>
        <end position="226"/>
    </location>
</feature>
<dbReference type="AlphaFoldDB" id="A0AA37T2Y7"/>
<accession>A0AA37T2Y7</accession>
<dbReference type="Gene3D" id="3.40.1730.10">
    <property type="entry name" value="pa0076 domain"/>
    <property type="match status" value="1"/>
</dbReference>
<dbReference type="InterPro" id="IPR038225">
    <property type="entry name" value="TagF_sf"/>
</dbReference>
<sequence length="226" mass="25339">MTSSIGIFGKLPAHGDFVDRGLAPGFLTIWDEWLQRCIASSRHQLDSQWLDFYLYCPIWRFSISSGVVDSQSRIGILLPSVDSIGRYFPLTITQLTPNQPNPYKTLISYDNWFRNAENIAVNALNNGDSVDIVLNNLANLSENDNIKKSMPTKGLSPMAGCFISQTEDNNHASLMSELLYQQRQAVAPANSCWLQNTQEQQTLFDSEGLPPPESFTKMLTGQWDKG</sequence>
<dbReference type="PIRSF" id="PIRSF029287">
    <property type="entry name" value="UCP029287"/>
    <property type="match status" value="1"/>
</dbReference>
<dbReference type="Proteomes" id="UP001156870">
    <property type="component" value="Unassembled WGS sequence"/>
</dbReference>
<keyword evidence="3" id="KW-1185">Reference proteome</keyword>
<evidence type="ECO:0000256" key="1">
    <source>
        <dbReference type="SAM" id="MobiDB-lite"/>
    </source>
</evidence>
<evidence type="ECO:0000313" key="3">
    <source>
        <dbReference type="Proteomes" id="UP001156870"/>
    </source>
</evidence>
<dbReference type="InterPro" id="IPR017748">
    <property type="entry name" value="TagF"/>
</dbReference>
<dbReference type="NCBIfam" id="TIGR03373">
    <property type="entry name" value="VI_minor_4"/>
    <property type="match status" value="1"/>
</dbReference>
<dbReference type="RefSeq" id="WP_232592954.1">
    <property type="nucleotide sequence ID" value="NZ_BSPD01000039.1"/>
</dbReference>
<reference evidence="2 3" key="1">
    <citation type="journal article" date="2014" name="Int. J. Syst. Evol. Microbiol.">
        <title>Complete genome sequence of Corynebacterium casei LMG S-19264T (=DSM 44701T), isolated from a smear-ripened cheese.</title>
        <authorList>
            <consortium name="US DOE Joint Genome Institute (JGI-PGF)"/>
            <person name="Walter F."/>
            <person name="Albersmeier A."/>
            <person name="Kalinowski J."/>
            <person name="Ruckert C."/>
        </authorList>
    </citation>
    <scope>NUCLEOTIDE SEQUENCE [LARGE SCALE GENOMIC DNA]</scope>
    <source>
        <strain evidence="2 3">NBRC 110095</strain>
    </source>
</reference>
<name>A0AA37T2Y7_9GAMM</name>
<gene>
    <name evidence="2" type="ORF">GCM10007877_17690</name>
</gene>
<organism evidence="2 3">
    <name type="scientific">Marinibactrum halimedae</name>
    <dbReference type="NCBI Taxonomy" id="1444977"/>
    <lineage>
        <taxon>Bacteria</taxon>
        <taxon>Pseudomonadati</taxon>
        <taxon>Pseudomonadota</taxon>
        <taxon>Gammaproteobacteria</taxon>
        <taxon>Cellvibrionales</taxon>
        <taxon>Cellvibrionaceae</taxon>
        <taxon>Marinibactrum</taxon>
    </lineage>
</organism>
<comment type="caution">
    <text evidence="2">The sequence shown here is derived from an EMBL/GenBank/DDBJ whole genome shotgun (WGS) entry which is preliminary data.</text>
</comment>
<dbReference type="Pfam" id="PF09867">
    <property type="entry name" value="TagF_N"/>
    <property type="match status" value="1"/>
</dbReference>
<protein>
    <submittedName>
        <fullName evidence="2">Type VI secretion-associated protein</fullName>
    </submittedName>
</protein>
<dbReference type="EMBL" id="BSPD01000039">
    <property type="protein sequence ID" value="GLS26054.1"/>
    <property type="molecule type" value="Genomic_DNA"/>
</dbReference>
<evidence type="ECO:0000313" key="2">
    <source>
        <dbReference type="EMBL" id="GLS26054.1"/>
    </source>
</evidence>
<proteinExistence type="predicted"/>